<feature type="region of interest" description="Disordered" evidence="1">
    <location>
        <begin position="1"/>
        <end position="21"/>
    </location>
</feature>
<dbReference type="EMBL" id="CAXKWB010065943">
    <property type="protein sequence ID" value="CAL4189291.1"/>
    <property type="molecule type" value="Genomic_DNA"/>
</dbReference>
<feature type="non-terminal residue" evidence="2">
    <location>
        <position position="197"/>
    </location>
</feature>
<evidence type="ECO:0000256" key="1">
    <source>
        <dbReference type="SAM" id="MobiDB-lite"/>
    </source>
</evidence>
<accession>A0AAV2SGL7</accession>
<evidence type="ECO:0000313" key="3">
    <source>
        <dbReference type="Proteomes" id="UP001497623"/>
    </source>
</evidence>
<comment type="caution">
    <text evidence="2">The sequence shown here is derived from an EMBL/GenBank/DDBJ whole genome shotgun (WGS) entry which is preliminary data.</text>
</comment>
<organism evidence="2 3">
    <name type="scientific">Meganyctiphanes norvegica</name>
    <name type="common">Northern krill</name>
    <name type="synonym">Thysanopoda norvegica</name>
    <dbReference type="NCBI Taxonomy" id="48144"/>
    <lineage>
        <taxon>Eukaryota</taxon>
        <taxon>Metazoa</taxon>
        <taxon>Ecdysozoa</taxon>
        <taxon>Arthropoda</taxon>
        <taxon>Crustacea</taxon>
        <taxon>Multicrustacea</taxon>
        <taxon>Malacostraca</taxon>
        <taxon>Eumalacostraca</taxon>
        <taxon>Eucarida</taxon>
        <taxon>Euphausiacea</taxon>
        <taxon>Euphausiidae</taxon>
        <taxon>Meganyctiphanes</taxon>
    </lineage>
</organism>
<protein>
    <submittedName>
        <fullName evidence="2">Uncharacterized protein</fullName>
    </submittedName>
</protein>
<keyword evidence="3" id="KW-1185">Reference proteome</keyword>
<dbReference type="Proteomes" id="UP001497623">
    <property type="component" value="Unassembled WGS sequence"/>
</dbReference>
<dbReference type="AlphaFoldDB" id="A0AAV2SGL7"/>
<sequence>KNNNNNNHNNNNNNNNSNNNSYIYIHNIDNNNNKISNSNKHENNYSIINNITVNRNISKLPLIIRNTLSDMNVFKNKQVTPNIDPDQNLSKDKYSQTDSQLVNTWAKMRRRSAIKSSSDSLVTRMGPHTGDGVRTTDMVINVRQLEEQRNVAATLRQQFNFFKDYLATTIIKGPSETDAQDKGAEHIFMEKPKIIRK</sequence>
<feature type="non-terminal residue" evidence="2">
    <location>
        <position position="1"/>
    </location>
</feature>
<name>A0AAV2SGL7_MEGNR</name>
<evidence type="ECO:0000313" key="2">
    <source>
        <dbReference type="EMBL" id="CAL4189291.1"/>
    </source>
</evidence>
<proteinExistence type="predicted"/>
<reference evidence="2 3" key="1">
    <citation type="submission" date="2024-05" db="EMBL/GenBank/DDBJ databases">
        <authorList>
            <person name="Wallberg A."/>
        </authorList>
    </citation>
    <scope>NUCLEOTIDE SEQUENCE [LARGE SCALE GENOMIC DNA]</scope>
</reference>
<gene>
    <name evidence="2" type="ORF">MNOR_LOCUS36372</name>
</gene>